<accession>A0ABS5M8J6</accession>
<name>A0ABS5M8J6_9MICO</name>
<gene>
    <name evidence="2" type="ORF">JSQ98_13240</name>
</gene>
<evidence type="ECO:0000256" key="1">
    <source>
        <dbReference type="SAM" id="MobiDB-lite"/>
    </source>
</evidence>
<feature type="compositionally biased region" description="Polar residues" evidence="1">
    <location>
        <begin position="107"/>
        <end position="124"/>
    </location>
</feature>
<organism evidence="2 3">
    <name type="scientific">Leucobacter manosquensis</name>
    <dbReference type="NCBI Taxonomy" id="2810611"/>
    <lineage>
        <taxon>Bacteria</taxon>
        <taxon>Bacillati</taxon>
        <taxon>Actinomycetota</taxon>
        <taxon>Actinomycetes</taxon>
        <taxon>Micrococcales</taxon>
        <taxon>Microbacteriaceae</taxon>
        <taxon>Leucobacter</taxon>
    </lineage>
</organism>
<dbReference type="Proteomes" id="UP000811492">
    <property type="component" value="Unassembled WGS sequence"/>
</dbReference>
<dbReference type="EMBL" id="JAFEVO010000001">
    <property type="protein sequence ID" value="MBS3183150.1"/>
    <property type="molecule type" value="Genomic_DNA"/>
</dbReference>
<sequence length="141" mass="14944">MSGKRIGLAEGFGDLLGTLRAIQGDYPNRAEMASVSGISSGLGREYFSALEQGGRQIYGQVEKLDDELQRIQEAMKLAVAEQQAVDAEAAATLNALLADVEGLTHDVTGSQPAPETPKTPQTPKNPAGETEDPNSGTEWML</sequence>
<evidence type="ECO:0000313" key="2">
    <source>
        <dbReference type="EMBL" id="MBS3183150.1"/>
    </source>
</evidence>
<proteinExistence type="predicted"/>
<dbReference type="RefSeq" id="WP_211650082.1">
    <property type="nucleotide sequence ID" value="NZ_JAFEVO010000001.1"/>
</dbReference>
<protein>
    <recommendedName>
        <fullName evidence="4">Transcriptional regulator</fullName>
    </recommendedName>
</protein>
<keyword evidence="3" id="KW-1185">Reference proteome</keyword>
<reference evidence="2 3" key="1">
    <citation type="submission" date="2021-02" db="EMBL/GenBank/DDBJ databases">
        <title>Draft genome and description of Leucobacter sp nov strain Marseille-Q4368.</title>
        <authorList>
            <person name="Boxberger M."/>
            <person name="La Scola B."/>
        </authorList>
    </citation>
    <scope>NUCLEOTIDE SEQUENCE [LARGE SCALE GENOMIC DNA]</scope>
    <source>
        <strain evidence="2 3">Marseille-Q4368</strain>
    </source>
</reference>
<evidence type="ECO:0008006" key="4">
    <source>
        <dbReference type="Google" id="ProtNLM"/>
    </source>
</evidence>
<comment type="caution">
    <text evidence="2">The sequence shown here is derived from an EMBL/GenBank/DDBJ whole genome shotgun (WGS) entry which is preliminary data.</text>
</comment>
<feature type="region of interest" description="Disordered" evidence="1">
    <location>
        <begin position="104"/>
        <end position="141"/>
    </location>
</feature>
<evidence type="ECO:0000313" key="3">
    <source>
        <dbReference type="Proteomes" id="UP000811492"/>
    </source>
</evidence>